<organism evidence="1 2">
    <name type="scientific">Selenomonas ruminantium</name>
    <dbReference type="NCBI Taxonomy" id="971"/>
    <lineage>
        <taxon>Bacteria</taxon>
        <taxon>Bacillati</taxon>
        <taxon>Bacillota</taxon>
        <taxon>Negativicutes</taxon>
        <taxon>Selenomonadales</taxon>
        <taxon>Selenomonadaceae</taxon>
        <taxon>Selenomonas</taxon>
    </lineage>
</organism>
<evidence type="ECO:0000313" key="2">
    <source>
        <dbReference type="Proteomes" id="UP000183843"/>
    </source>
</evidence>
<dbReference type="Proteomes" id="UP000183843">
    <property type="component" value="Unassembled WGS sequence"/>
</dbReference>
<gene>
    <name evidence="1" type="ORF">SAMN05216587_105154</name>
</gene>
<reference evidence="1 2" key="1">
    <citation type="submission" date="2016-10" db="EMBL/GenBank/DDBJ databases">
        <authorList>
            <person name="de Groot N.N."/>
        </authorList>
    </citation>
    <scope>NUCLEOTIDE SEQUENCE [LARGE SCALE GENOMIC DNA]</scope>
    <source>
        <strain evidence="1 2">L14</strain>
    </source>
</reference>
<sequence length="125" mass="14619">MDIEKTKAYYAEMTFTDLCPCECCQYYARHIKAAYPQIAKYLAAYGVDIEKPLETMYVEEFDKGFIFYWTVQYVVIGDEEGFREMAFGDVSLYIEKLHPQAMVQENYFVVSLGPVTLNYAKESYK</sequence>
<protein>
    <submittedName>
        <fullName evidence="1">Uncharacterized protein</fullName>
    </submittedName>
</protein>
<name>A0A1I0XE10_SELRU</name>
<accession>A0A1I0XE10</accession>
<evidence type="ECO:0000313" key="1">
    <source>
        <dbReference type="EMBL" id="SFA99265.1"/>
    </source>
</evidence>
<dbReference type="AlphaFoldDB" id="A0A1I0XE10"/>
<proteinExistence type="predicted"/>
<dbReference type="EMBL" id="FOJX01000005">
    <property type="protein sequence ID" value="SFA99265.1"/>
    <property type="molecule type" value="Genomic_DNA"/>
</dbReference>
<dbReference type="RefSeq" id="WP_074815230.1">
    <property type="nucleotide sequence ID" value="NZ_FOJX01000005.1"/>
</dbReference>